<proteinExistence type="predicted"/>
<comment type="caution">
    <text evidence="2">The sequence shown here is derived from an EMBL/GenBank/DDBJ whole genome shotgun (WGS) entry which is preliminary data.</text>
</comment>
<gene>
    <name evidence="2" type="ORF">ACFQ3F_14440</name>
</gene>
<dbReference type="InterPro" id="IPR000073">
    <property type="entry name" value="AB_hydrolase_1"/>
</dbReference>
<organism evidence="2 3">
    <name type="scientific">Nocardioides ginsengisoli</name>
    <dbReference type="NCBI Taxonomy" id="363868"/>
    <lineage>
        <taxon>Bacteria</taxon>
        <taxon>Bacillati</taxon>
        <taxon>Actinomycetota</taxon>
        <taxon>Actinomycetes</taxon>
        <taxon>Propionibacteriales</taxon>
        <taxon>Nocardioidaceae</taxon>
        <taxon>Nocardioides</taxon>
    </lineage>
</organism>
<feature type="domain" description="AB hydrolase-1" evidence="1">
    <location>
        <begin position="5"/>
        <end position="212"/>
    </location>
</feature>
<dbReference type="Pfam" id="PF12697">
    <property type="entry name" value="Abhydrolase_6"/>
    <property type="match status" value="1"/>
</dbReference>
<dbReference type="RefSeq" id="WP_367921990.1">
    <property type="nucleotide sequence ID" value="NZ_BAABAC010000049.1"/>
</dbReference>
<dbReference type="GO" id="GO:0016787">
    <property type="term" value="F:hydrolase activity"/>
    <property type="evidence" value="ECO:0007669"/>
    <property type="project" value="UniProtKB-KW"/>
</dbReference>
<dbReference type="InterPro" id="IPR029058">
    <property type="entry name" value="AB_hydrolase_fold"/>
</dbReference>
<dbReference type="Proteomes" id="UP001597229">
    <property type="component" value="Unassembled WGS sequence"/>
</dbReference>
<dbReference type="SUPFAM" id="SSF53474">
    <property type="entry name" value="alpha/beta-Hydrolases"/>
    <property type="match status" value="1"/>
</dbReference>
<keyword evidence="3" id="KW-1185">Reference proteome</keyword>
<reference evidence="3" key="1">
    <citation type="journal article" date="2019" name="Int. J. Syst. Evol. Microbiol.">
        <title>The Global Catalogue of Microorganisms (GCM) 10K type strain sequencing project: providing services to taxonomists for standard genome sequencing and annotation.</title>
        <authorList>
            <consortium name="The Broad Institute Genomics Platform"/>
            <consortium name="The Broad Institute Genome Sequencing Center for Infectious Disease"/>
            <person name="Wu L."/>
            <person name="Ma J."/>
        </authorList>
    </citation>
    <scope>NUCLEOTIDE SEQUENCE [LARGE SCALE GENOMIC DNA]</scope>
    <source>
        <strain evidence="3">CCUG 52478</strain>
    </source>
</reference>
<dbReference type="EMBL" id="JBHTLX010000020">
    <property type="protein sequence ID" value="MFD1248996.1"/>
    <property type="molecule type" value="Genomic_DNA"/>
</dbReference>
<dbReference type="Gene3D" id="3.40.50.1820">
    <property type="entry name" value="alpha/beta hydrolase"/>
    <property type="match status" value="1"/>
</dbReference>
<sequence>MTESVLLLSGSGLPAWIWDDVRGGLGVSAVAPRPSSPDPGPEEYAAAALAAVDWPRFTVVAHSVGGVVAQAIAAAEPERVAGVLGVAAVWPAPGRSFAGALPAPQRWVLPVLLRLAGTRPPEKQLRAMVGAAIAPATADRLVAEFSPEARGLFLAPAPAAALPPRRGYVRTTADRTVPAVVQGRSARALGGSFERTLATGHLPMLDDPAALTAVIADFTRGA</sequence>
<name>A0ABW3W1S1_9ACTN</name>
<evidence type="ECO:0000259" key="1">
    <source>
        <dbReference type="Pfam" id="PF12697"/>
    </source>
</evidence>
<evidence type="ECO:0000313" key="3">
    <source>
        <dbReference type="Proteomes" id="UP001597229"/>
    </source>
</evidence>
<evidence type="ECO:0000313" key="2">
    <source>
        <dbReference type="EMBL" id="MFD1248996.1"/>
    </source>
</evidence>
<keyword evidence="2" id="KW-0378">Hydrolase</keyword>
<accession>A0ABW3W1S1</accession>
<protein>
    <submittedName>
        <fullName evidence="2">Alpha/beta fold hydrolase</fullName>
    </submittedName>
</protein>